<evidence type="ECO:0000313" key="1">
    <source>
        <dbReference type="EMBL" id="GHP06597.1"/>
    </source>
</evidence>
<reference evidence="1" key="1">
    <citation type="submission" date="2020-10" db="EMBL/GenBank/DDBJ databases">
        <title>Unveiling of a novel bifunctional photoreceptor, Dualchrome1, isolated from a cosmopolitan green alga.</title>
        <authorList>
            <person name="Suzuki S."/>
            <person name="Kawachi M."/>
        </authorList>
    </citation>
    <scope>NUCLEOTIDE SEQUENCE</scope>
    <source>
        <strain evidence="1">NIES 2893</strain>
    </source>
</reference>
<protein>
    <submittedName>
        <fullName evidence="1">Uncharacterized protein</fullName>
    </submittedName>
</protein>
<sequence length="152" mass="16883">MSSISTEAWEESCAIPAAPTPQLSLIRPAVRTADDPATPRPPNHTRDSGALRFAMQRRYAHGIFAPTWDLASDVEGLSNHPDASHHFSKDKPFELHYEEAAGACIWLHPDPRKIRTALHTLFLLGEGAPSTYGTVFLPLRSQARWFMARPTV</sequence>
<dbReference type="EMBL" id="BNJQ01000013">
    <property type="protein sequence ID" value="GHP06597.1"/>
    <property type="molecule type" value="Genomic_DNA"/>
</dbReference>
<evidence type="ECO:0000313" key="2">
    <source>
        <dbReference type="Proteomes" id="UP000660262"/>
    </source>
</evidence>
<dbReference type="Proteomes" id="UP000660262">
    <property type="component" value="Unassembled WGS sequence"/>
</dbReference>
<organism evidence="1 2">
    <name type="scientific">Pycnococcus provasolii</name>
    <dbReference type="NCBI Taxonomy" id="41880"/>
    <lineage>
        <taxon>Eukaryota</taxon>
        <taxon>Viridiplantae</taxon>
        <taxon>Chlorophyta</taxon>
        <taxon>Pseudoscourfieldiophyceae</taxon>
        <taxon>Pseudoscourfieldiales</taxon>
        <taxon>Pycnococcaceae</taxon>
        <taxon>Pycnococcus</taxon>
    </lineage>
</organism>
<gene>
    <name evidence="1" type="ORF">PPROV_000534200</name>
</gene>
<dbReference type="AlphaFoldDB" id="A0A830HNK2"/>
<comment type="caution">
    <text evidence="1">The sequence shown here is derived from an EMBL/GenBank/DDBJ whole genome shotgun (WGS) entry which is preliminary data.</text>
</comment>
<accession>A0A830HNK2</accession>
<keyword evidence="2" id="KW-1185">Reference proteome</keyword>
<proteinExistence type="predicted"/>
<name>A0A830HNK2_9CHLO</name>